<sequence>MGLSSEVPCDPLRLVLKHCKKILFKVAILQVNLLFYKLPVILACLSFKNPI</sequence>
<dbReference type="EMBL" id="JAASRN010000001">
    <property type="protein sequence ID" value="NIK73468.1"/>
    <property type="molecule type" value="Genomic_DNA"/>
</dbReference>
<evidence type="ECO:0000313" key="1">
    <source>
        <dbReference type="EMBL" id="NIK73468.1"/>
    </source>
</evidence>
<reference evidence="1 2" key="1">
    <citation type="submission" date="2020-03" db="EMBL/GenBank/DDBJ databases">
        <title>Genomic Encyclopedia of Type Strains, Phase IV (KMG-IV): sequencing the most valuable type-strain genomes for metagenomic binning, comparative biology and taxonomic classification.</title>
        <authorList>
            <person name="Goeker M."/>
        </authorList>
    </citation>
    <scope>NUCLEOTIDE SEQUENCE [LARGE SCALE GENOMIC DNA]</scope>
    <source>
        <strain evidence="1 2">DSM 5718</strain>
    </source>
</reference>
<dbReference type="AlphaFoldDB" id="A0A846MPF1"/>
<keyword evidence="2" id="KW-1185">Reference proteome</keyword>
<comment type="caution">
    <text evidence="1">The sequence shown here is derived from an EMBL/GenBank/DDBJ whole genome shotgun (WGS) entry which is preliminary data.</text>
</comment>
<proteinExistence type="predicted"/>
<gene>
    <name evidence="1" type="ORF">FHS56_000954</name>
</gene>
<accession>A0A846MPF1</accession>
<evidence type="ECO:0000313" key="2">
    <source>
        <dbReference type="Proteomes" id="UP000537126"/>
    </source>
</evidence>
<protein>
    <submittedName>
        <fullName evidence="1">Uncharacterized protein</fullName>
    </submittedName>
</protein>
<dbReference type="Proteomes" id="UP000537126">
    <property type="component" value="Unassembled WGS sequence"/>
</dbReference>
<name>A0A846MPF1_9BACT</name>
<organism evidence="1 2">
    <name type="scientific">Thermonema lapsum</name>
    <dbReference type="NCBI Taxonomy" id="28195"/>
    <lineage>
        <taxon>Bacteria</taxon>
        <taxon>Pseudomonadati</taxon>
        <taxon>Bacteroidota</taxon>
        <taxon>Cytophagia</taxon>
        <taxon>Cytophagales</taxon>
        <taxon>Thermonemataceae</taxon>
        <taxon>Thermonema</taxon>
    </lineage>
</organism>